<evidence type="ECO:0000313" key="6">
    <source>
        <dbReference type="Proteomes" id="UP000285324"/>
    </source>
</evidence>
<comment type="subcellular location">
    <subcellularLocation>
        <location evidence="1">Membrane</location>
        <topology evidence="1">Multi-pass membrane protein</topology>
    </subcellularLocation>
</comment>
<accession>A0A2T5CUU2</accession>
<keyword evidence="4" id="KW-0472">Membrane</keyword>
<dbReference type="Pfam" id="PF04610">
    <property type="entry name" value="TrbL"/>
    <property type="match status" value="1"/>
</dbReference>
<keyword evidence="2" id="KW-0812">Transmembrane</keyword>
<evidence type="ECO:0000256" key="3">
    <source>
        <dbReference type="ARBA" id="ARBA00022989"/>
    </source>
</evidence>
<comment type="caution">
    <text evidence="5">The sequence shown here is derived from an EMBL/GenBank/DDBJ whole genome shotgun (WGS) entry which is preliminary data.</text>
</comment>
<dbReference type="InterPro" id="IPR007688">
    <property type="entry name" value="Conjugal_tfr_TrbL/VirB6"/>
</dbReference>
<sequence length="353" mass="38232">MQVLARSAGISEADMDVAALFNQAFSAVNTAGFALADIFKEEGLILLSVGASGTALWLLLRDYFLASDTVKFLVSLFNLILRMGVVLVIVQSMNGVPRDMFVTATKEASTKITQGSANPVEILKLTMDTISLIADGKRKESEKSLYCKMHGGWSLNPLDWIIDSRPAECVNKDQIGFFEILKNLPLILVIFLCQILAIIAMVLMSIAFIVVLQMSYVMLQLGLALGPLLVGLSIIPAVSFLFDGWLRFMIAASLQQLVAWFVAVLITKGVVPTLVSFYDKIDSRKEADLYFASNEIAMIAIALLGFIAAYMMWQVPGLAQALVAGGSANAQSFGRGMVGRGMAAKILRSGGKR</sequence>
<dbReference type="OrthoDB" id="9068384at2"/>
<dbReference type="GO" id="GO:0030255">
    <property type="term" value="P:protein secretion by the type IV secretion system"/>
    <property type="evidence" value="ECO:0007669"/>
    <property type="project" value="InterPro"/>
</dbReference>
<protein>
    <submittedName>
        <fullName evidence="5">Uncharacterized protein</fullName>
    </submittedName>
</protein>
<gene>
    <name evidence="5" type="ORF">DY367_02920</name>
</gene>
<proteinExistence type="predicted"/>
<dbReference type="AlphaFoldDB" id="A0A2T5CUU2"/>
<evidence type="ECO:0000256" key="2">
    <source>
        <dbReference type="ARBA" id="ARBA00022692"/>
    </source>
</evidence>
<dbReference type="GO" id="GO:0016020">
    <property type="term" value="C:membrane"/>
    <property type="evidence" value="ECO:0007669"/>
    <property type="project" value="UniProtKB-SubCell"/>
</dbReference>
<dbReference type="Proteomes" id="UP000285324">
    <property type="component" value="Unassembled WGS sequence"/>
</dbReference>
<evidence type="ECO:0000313" key="5">
    <source>
        <dbReference type="EMBL" id="RPJ93295.1"/>
    </source>
</evidence>
<reference evidence="5 6" key="1">
    <citation type="submission" date="2018-08" db="EMBL/GenBank/DDBJ databases">
        <title>Achromobacter xylosoxidans Genome sequencing and assembly.</title>
        <authorList>
            <person name="Wang R."/>
            <person name="Rensing C."/>
            <person name="Li Y."/>
        </authorList>
    </citation>
    <scope>NUCLEOTIDE SEQUENCE [LARGE SCALE GENOMIC DNA]</scope>
    <source>
        <strain evidence="5 6">GD003A</strain>
    </source>
</reference>
<keyword evidence="3" id="KW-1133">Transmembrane helix</keyword>
<evidence type="ECO:0000256" key="4">
    <source>
        <dbReference type="ARBA" id="ARBA00023136"/>
    </source>
</evidence>
<dbReference type="EMBL" id="QVXO01000003">
    <property type="protein sequence ID" value="RPJ93295.1"/>
    <property type="molecule type" value="Genomic_DNA"/>
</dbReference>
<organism evidence="5 6">
    <name type="scientific">Alcaligenes xylosoxydans xylosoxydans</name>
    <name type="common">Achromobacter xylosoxidans</name>
    <dbReference type="NCBI Taxonomy" id="85698"/>
    <lineage>
        <taxon>Bacteria</taxon>
        <taxon>Pseudomonadati</taxon>
        <taxon>Pseudomonadota</taxon>
        <taxon>Betaproteobacteria</taxon>
        <taxon>Burkholderiales</taxon>
        <taxon>Alcaligenaceae</taxon>
        <taxon>Achromobacter</taxon>
    </lineage>
</organism>
<name>A0A2T5CUU2_ALCXX</name>
<evidence type="ECO:0000256" key="1">
    <source>
        <dbReference type="ARBA" id="ARBA00004141"/>
    </source>
</evidence>